<reference evidence="3" key="1">
    <citation type="journal article" date="2019" name="Int. J. Syst. Evol. Microbiol.">
        <title>The Global Catalogue of Microorganisms (GCM) 10K type strain sequencing project: providing services to taxonomists for standard genome sequencing and annotation.</title>
        <authorList>
            <consortium name="The Broad Institute Genomics Platform"/>
            <consortium name="The Broad Institute Genome Sequencing Center for Infectious Disease"/>
            <person name="Wu L."/>
            <person name="Ma J."/>
        </authorList>
    </citation>
    <scope>NUCLEOTIDE SEQUENCE [LARGE SCALE GENOMIC DNA]</scope>
    <source>
        <strain evidence="3">CECT 8472</strain>
    </source>
</reference>
<dbReference type="RefSeq" id="WP_382423379.1">
    <property type="nucleotide sequence ID" value="NZ_JBHSCW010000010.1"/>
</dbReference>
<gene>
    <name evidence="2" type="ORF">ACFOW6_15750</name>
</gene>
<sequence length="169" mass="18173">MEAFVSFVLSNFTLSFFVLGLLVAGLALLRLKKPPTREDVAEALLAWFLFFSIGISFLYNFVMHVFFGAMAAAFIGWADSPFQAEVGFASLGFAVVGFLAWRGGFGLRLAAVVGPACFLWGAAGGHVYQMITAGNFAPGNAGVIFYSDILIPLIGFALLWWRGRAGGRS</sequence>
<proteinExistence type="predicted"/>
<keyword evidence="3" id="KW-1185">Reference proteome</keyword>
<keyword evidence="1" id="KW-0812">Transmembrane</keyword>
<feature type="transmembrane region" description="Helical" evidence="1">
    <location>
        <begin position="12"/>
        <end position="31"/>
    </location>
</feature>
<organism evidence="2 3">
    <name type="scientific">Fodinicurvata halophila</name>
    <dbReference type="NCBI Taxonomy" id="1419723"/>
    <lineage>
        <taxon>Bacteria</taxon>
        <taxon>Pseudomonadati</taxon>
        <taxon>Pseudomonadota</taxon>
        <taxon>Alphaproteobacteria</taxon>
        <taxon>Rhodospirillales</taxon>
        <taxon>Rhodovibrionaceae</taxon>
        <taxon>Fodinicurvata</taxon>
    </lineage>
</organism>
<dbReference type="Pfam" id="PF20589">
    <property type="entry name" value="DUF6790"/>
    <property type="match status" value="1"/>
</dbReference>
<dbReference type="EMBL" id="JBHSCW010000010">
    <property type="protein sequence ID" value="MFC4353004.1"/>
    <property type="molecule type" value="Genomic_DNA"/>
</dbReference>
<evidence type="ECO:0000256" key="1">
    <source>
        <dbReference type="SAM" id="Phobius"/>
    </source>
</evidence>
<feature type="transmembrane region" description="Helical" evidence="1">
    <location>
        <begin position="43"/>
        <end position="76"/>
    </location>
</feature>
<keyword evidence="1" id="KW-1133">Transmembrane helix</keyword>
<evidence type="ECO:0000313" key="2">
    <source>
        <dbReference type="EMBL" id="MFC4353004.1"/>
    </source>
</evidence>
<accession>A0ABV8UPR7</accession>
<feature type="transmembrane region" description="Helical" evidence="1">
    <location>
        <begin position="82"/>
        <end position="101"/>
    </location>
</feature>
<protein>
    <submittedName>
        <fullName evidence="2">DUF6790 family protein</fullName>
    </submittedName>
</protein>
<comment type="caution">
    <text evidence="2">The sequence shown here is derived from an EMBL/GenBank/DDBJ whole genome shotgun (WGS) entry which is preliminary data.</text>
</comment>
<dbReference type="InterPro" id="IPR046740">
    <property type="entry name" value="DUF6790"/>
</dbReference>
<feature type="transmembrane region" description="Helical" evidence="1">
    <location>
        <begin position="143"/>
        <end position="161"/>
    </location>
</feature>
<dbReference type="Proteomes" id="UP001595799">
    <property type="component" value="Unassembled WGS sequence"/>
</dbReference>
<evidence type="ECO:0000313" key="3">
    <source>
        <dbReference type="Proteomes" id="UP001595799"/>
    </source>
</evidence>
<keyword evidence="1" id="KW-0472">Membrane</keyword>
<name>A0ABV8UPR7_9PROT</name>
<feature type="transmembrane region" description="Helical" evidence="1">
    <location>
        <begin position="108"/>
        <end position="131"/>
    </location>
</feature>